<dbReference type="EMBL" id="OB662870">
    <property type="protein sequence ID" value="CAD7230668.1"/>
    <property type="molecule type" value="Genomic_DNA"/>
</dbReference>
<dbReference type="InterPro" id="IPR044039">
    <property type="entry name" value="DUF5745"/>
</dbReference>
<evidence type="ECO:0000313" key="2">
    <source>
        <dbReference type="EMBL" id="CAD7230668.1"/>
    </source>
</evidence>
<proteinExistence type="predicted"/>
<dbReference type="AlphaFoldDB" id="A0A7R8ZT09"/>
<protein>
    <recommendedName>
        <fullName evidence="1">DUF5745 domain-containing protein</fullName>
    </recommendedName>
</protein>
<feature type="domain" description="DUF5745" evidence="1">
    <location>
        <begin position="39"/>
        <end position="93"/>
    </location>
</feature>
<sequence length="306" mass="34763">MDYNTTFVANTENHAPWIPMTKSRPPLMGAMVPLPQAAAARRSRENEFTLLQSILYILEQDILGLELPHITAINLLNKEPADVYHLMELFEEIAAAFSLDTCGSPTSDDLVHNIAALNISSTSKRHSTSDDRTQEANCGKATEKKVLQYLDSQVTALELLKNQVSSWQRQQDQLLHKAAIQRAKGARRDRKISDLRIKRYVDEYLVGHERRLQAADLTAVTKGTAVLDTSGKELVMKNYLRDVTEVRRQEAVKELQRMRLRRRLEAETAQFQADAEQARQGFRSRAEHLHDDYGDSVERFPMPPVG</sequence>
<reference evidence="2" key="1">
    <citation type="submission" date="2020-11" db="EMBL/GenBank/DDBJ databases">
        <authorList>
            <person name="Tran Van P."/>
        </authorList>
    </citation>
    <scope>NUCLEOTIDE SEQUENCE</scope>
</reference>
<dbReference type="Pfam" id="PF19016">
    <property type="entry name" value="DUF5745"/>
    <property type="match status" value="1"/>
</dbReference>
<evidence type="ECO:0000259" key="1">
    <source>
        <dbReference type="Pfam" id="PF19016"/>
    </source>
</evidence>
<gene>
    <name evidence="2" type="ORF">CTOB1V02_LOCUS8526</name>
</gene>
<name>A0A7R8ZT09_9CRUS</name>
<accession>A0A7R8ZT09</accession>
<organism evidence="2">
    <name type="scientific">Cyprideis torosa</name>
    <dbReference type="NCBI Taxonomy" id="163714"/>
    <lineage>
        <taxon>Eukaryota</taxon>
        <taxon>Metazoa</taxon>
        <taxon>Ecdysozoa</taxon>
        <taxon>Arthropoda</taxon>
        <taxon>Crustacea</taxon>
        <taxon>Oligostraca</taxon>
        <taxon>Ostracoda</taxon>
        <taxon>Podocopa</taxon>
        <taxon>Podocopida</taxon>
        <taxon>Cytherocopina</taxon>
        <taxon>Cytheroidea</taxon>
        <taxon>Cytherideidae</taxon>
        <taxon>Cyprideis</taxon>
    </lineage>
</organism>